<evidence type="ECO:0000256" key="3">
    <source>
        <dbReference type="ARBA" id="ARBA00023295"/>
    </source>
</evidence>
<reference evidence="7" key="1">
    <citation type="journal article" date="2021" name="PeerJ">
        <title>Extensive microbial diversity within the chicken gut microbiome revealed by metagenomics and culture.</title>
        <authorList>
            <person name="Gilroy R."/>
            <person name="Ravi A."/>
            <person name="Getino M."/>
            <person name="Pursley I."/>
            <person name="Horton D.L."/>
            <person name="Alikhan N.F."/>
            <person name="Baker D."/>
            <person name="Gharbi K."/>
            <person name="Hall N."/>
            <person name="Watson M."/>
            <person name="Adriaenssens E.M."/>
            <person name="Foster-Nyarko E."/>
            <person name="Jarju S."/>
            <person name="Secka A."/>
            <person name="Antonio M."/>
            <person name="Oren A."/>
            <person name="Chaudhuri R.R."/>
            <person name="La Ragione R."/>
            <person name="Hildebrand F."/>
            <person name="Pallen M.J."/>
        </authorList>
    </citation>
    <scope>NUCLEOTIDE SEQUENCE</scope>
    <source>
        <strain evidence="7">ChiSxjej3B15-24422</strain>
    </source>
</reference>
<evidence type="ECO:0000313" key="7">
    <source>
        <dbReference type="EMBL" id="HIY60040.1"/>
    </source>
</evidence>
<dbReference type="AlphaFoldDB" id="A0A9D2C6K0"/>
<dbReference type="InterPro" id="IPR001944">
    <property type="entry name" value="Glycoside_Hdrlase_35"/>
</dbReference>
<dbReference type="PROSITE" id="PS01182">
    <property type="entry name" value="GLYCOSYL_HYDROL_F35"/>
    <property type="match status" value="1"/>
</dbReference>
<dbReference type="SUPFAM" id="SSF51445">
    <property type="entry name" value="(Trans)glycosidases"/>
    <property type="match status" value="1"/>
</dbReference>
<dbReference type="Gene3D" id="3.20.20.80">
    <property type="entry name" value="Glycosidases"/>
    <property type="match status" value="1"/>
</dbReference>
<sequence>MEENRIIIDSAPKETTLLAMGGTDSRGNLWQVDNRSFLKNGKRFLPVMGEFHFSRYEPEDWEEELLKMRAGGVDIAATYVFWIHHEERQGEWDFTGCRDLRRFLEICRRIDMPVWLRIGPWAHGECRNGGFPDWVVSDPERKARTNDPAYLELVKAFYNKVGEQAAGMTAKDGGPVLGIQLENEYGHCGGPSDWEEGMAHLLTLKRLAKEAGLDAPYYTATGWGGAYVADGEMLPVLGGYVDAPWAEHVEQMPASANFVFSAYKQDENIGSDLKREDSAGFTFDPSRNPYLTAELGGGLQVTSHRRTWPSAKDIEAQSVCMLGGGANLLGYYMYHGGINPDGKYSTLQESRATGYNNDLPVKSYDFQTCIRESGEINKSFGKLKKLHLLLHDFGESLAGTQTFFAQKQPESPEDLHTLRVTARVNPETGAGFLFVNNHQRHRTMEVHPDASVRLQFPDHEKEIDRLHLPEGACGVIPFDFPFADAVLEKTNAFLLCRLGERLFFYLPDEISNQASDQAFDAISDQGGEKPDGRTAERKPYFVWKNGKSCDVAVLSESEADRAFRFGNRLYVTERPDDCLIEKDGKLYLITKAEKETLTVYAETGEPQRLTVEAAHAGAQRNDALEAEHGNGNGALEAEAGRAQAAARFELVKEADDAQGKALYREYAVHMDIPEKLRGEAPASCGCHQLYLEADYAGDRAEIYVDGRLADDWFTNGETWHAALKRLGYPSRLTLRIYSTDNPIPNPYGNRVYYDLPVKEGCGLFGVRVIPEYEVCVEEH</sequence>
<reference evidence="7" key="2">
    <citation type="submission" date="2021-04" db="EMBL/GenBank/DDBJ databases">
        <authorList>
            <person name="Gilroy R."/>
        </authorList>
    </citation>
    <scope>NUCLEOTIDE SEQUENCE</scope>
    <source>
        <strain evidence="7">ChiSxjej3B15-24422</strain>
    </source>
</reference>
<dbReference type="InterPro" id="IPR017853">
    <property type="entry name" value="GH"/>
</dbReference>
<evidence type="ECO:0000256" key="2">
    <source>
        <dbReference type="ARBA" id="ARBA00022801"/>
    </source>
</evidence>
<dbReference type="GO" id="GO:0005975">
    <property type="term" value="P:carbohydrate metabolic process"/>
    <property type="evidence" value="ECO:0007669"/>
    <property type="project" value="InterPro"/>
</dbReference>
<organism evidence="7 8">
    <name type="scientific">Candidatus Eisenbergiella pullistercoris</name>
    <dbReference type="NCBI Taxonomy" id="2838555"/>
    <lineage>
        <taxon>Bacteria</taxon>
        <taxon>Bacillati</taxon>
        <taxon>Bacillota</taxon>
        <taxon>Clostridia</taxon>
        <taxon>Lachnospirales</taxon>
        <taxon>Lachnospiraceae</taxon>
        <taxon>Eisenbergiella</taxon>
    </lineage>
</organism>
<feature type="domain" description="Glycoside hydrolase 35 catalytic" evidence="6">
    <location>
        <begin position="36"/>
        <end position="387"/>
    </location>
</feature>
<dbReference type="GO" id="GO:0004565">
    <property type="term" value="F:beta-galactosidase activity"/>
    <property type="evidence" value="ECO:0007669"/>
    <property type="project" value="UniProtKB-EC"/>
</dbReference>
<accession>A0A9D2C6K0</accession>
<dbReference type="EC" id="3.2.1.23" evidence="4"/>
<name>A0A9D2C6K0_9FIRM</name>
<comment type="catalytic activity">
    <reaction evidence="4">
        <text>Hydrolysis of terminal non-reducing beta-D-galactose residues in beta-D-galactosides.</text>
        <dbReference type="EC" id="3.2.1.23"/>
    </reaction>
</comment>
<keyword evidence="2 4" id="KW-0378">Hydrolase</keyword>
<keyword evidence="3 4" id="KW-0326">Glycosidase</keyword>
<dbReference type="InterPro" id="IPR031330">
    <property type="entry name" value="Gly_Hdrlase_35_cat"/>
</dbReference>
<protein>
    <recommendedName>
        <fullName evidence="4">Beta-galactosidase</fullName>
        <ecNumber evidence="4">3.2.1.23</ecNumber>
    </recommendedName>
</protein>
<dbReference type="EMBL" id="DXDD01000066">
    <property type="protein sequence ID" value="HIY60040.1"/>
    <property type="molecule type" value="Genomic_DNA"/>
</dbReference>
<evidence type="ECO:0000256" key="1">
    <source>
        <dbReference type="ARBA" id="ARBA00009809"/>
    </source>
</evidence>
<dbReference type="PRINTS" id="PR00742">
    <property type="entry name" value="GLHYDRLASE35"/>
</dbReference>
<comment type="similarity">
    <text evidence="1 5">Belongs to the glycosyl hydrolase 35 family.</text>
</comment>
<dbReference type="Proteomes" id="UP000824007">
    <property type="component" value="Unassembled WGS sequence"/>
</dbReference>
<gene>
    <name evidence="7" type="ORF">H9831_05080</name>
</gene>
<evidence type="ECO:0000313" key="8">
    <source>
        <dbReference type="Proteomes" id="UP000824007"/>
    </source>
</evidence>
<dbReference type="InterPro" id="IPR019801">
    <property type="entry name" value="Glyco_hydro_35_CS"/>
</dbReference>
<comment type="caution">
    <text evidence="7">The sequence shown here is derived from an EMBL/GenBank/DDBJ whole genome shotgun (WGS) entry which is preliminary data.</text>
</comment>
<evidence type="ECO:0000256" key="5">
    <source>
        <dbReference type="RuleBase" id="RU003679"/>
    </source>
</evidence>
<proteinExistence type="inferred from homology"/>
<dbReference type="PANTHER" id="PTHR23421">
    <property type="entry name" value="BETA-GALACTOSIDASE RELATED"/>
    <property type="match status" value="1"/>
</dbReference>
<evidence type="ECO:0000256" key="4">
    <source>
        <dbReference type="RuleBase" id="RU000675"/>
    </source>
</evidence>
<evidence type="ECO:0000259" key="6">
    <source>
        <dbReference type="Pfam" id="PF01301"/>
    </source>
</evidence>
<dbReference type="Pfam" id="PF01301">
    <property type="entry name" value="Glyco_hydro_35"/>
    <property type="match status" value="1"/>
</dbReference>